<reference evidence="14 15" key="1">
    <citation type="submission" date="2024-07" db="EMBL/GenBank/DDBJ databases">
        <title>Section-level genome sequencing and comparative genomics of Aspergillus sections Usti and Cavernicolus.</title>
        <authorList>
            <consortium name="Lawrence Berkeley National Laboratory"/>
            <person name="Nybo J.L."/>
            <person name="Vesth T.C."/>
            <person name="Theobald S."/>
            <person name="Frisvad J.C."/>
            <person name="Larsen T.O."/>
            <person name="Kjaerboelling I."/>
            <person name="Rothschild-Mancinelli K."/>
            <person name="Lyhne E.K."/>
            <person name="Kogle M.E."/>
            <person name="Barry K."/>
            <person name="Clum A."/>
            <person name="Na H."/>
            <person name="Ledsgaard L."/>
            <person name="Lin J."/>
            <person name="Lipzen A."/>
            <person name="Kuo A."/>
            <person name="Riley R."/>
            <person name="Mondo S."/>
            <person name="LaButti K."/>
            <person name="Haridas S."/>
            <person name="Pangalinan J."/>
            <person name="Salamov A.A."/>
            <person name="Simmons B.A."/>
            <person name="Magnuson J.K."/>
            <person name="Chen J."/>
            <person name="Drula E."/>
            <person name="Henrissat B."/>
            <person name="Wiebenga A."/>
            <person name="Lubbers R.J."/>
            <person name="Gomes A.C."/>
            <person name="Makela M.R."/>
            <person name="Stajich J."/>
            <person name="Grigoriev I.V."/>
            <person name="Mortensen U.H."/>
            <person name="De vries R.P."/>
            <person name="Baker S.E."/>
            <person name="Andersen M.R."/>
        </authorList>
    </citation>
    <scope>NUCLEOTIDE SEQUENCE [LARGE SCALE GENOMIC DNA]</scope>
    <source>
        <strain evidence="14 15">CBS 600.67</strain>
    </source>
</reference>
<dbReference type="Gene3D" id="3.40.390.10">
    <property type="entry name" value="Collagenase (Catalytic Domain)"/>
    <property type="match status" value="1"/>
</dbReference>
<dbReference type="EMBL" id="JBFXLS010000066">
    <property type="protein sequence ID" value="KAL2820992.1"/>
    <property type="molecule type" value="Genomic_DNA"/>
</dbReference>
<evidence type="ECO:0000256" key="2">
    <source>
        <dbReference type="ARBA" id="ARBA00010279"/>
    </source>
</evidence>
<evidence type="ECO:0000256" key="3">
    <source>
        <dbReference type="ARBA" id="ARBA00022670"/>
    </source>
</evidence>
<feature type="compositionally biased region" description="Low complexity" evidence="13">
    <location>
        <begin position="415"/>
        <end position="441"/>
    </location>
</feature>
<keyword evidence="5 12" id="KW-0479">Metal-binding</keyword>
<evidence type="ECO:0000313" key="15">
    <source>
        <dbReference type="Proteomes" id="UP001610335"/>
    </source>
</evidence>
<feature type="signal peptide" evidence="12">
    <location>
        <begin position="1"/>
        <end position="18"/>
    </location>
</feature>
<keyword evidence="9 12" id="KW-0482">Metalloprotease</keyword>
<dbReference type="InterPro" id="IPR024079">
    <property type="entry name" value="MetalloPept_cat_dom_sf"/>
</dbReference>
<evidence type="ECO:0000256" key="9">
    <source>
        <dbReference type="ARBA" id="ARBA00023049"/>
    </source>
</evidence>
<dbReference type="SUPFAM" id="SSF55486">
    <property type="entry name" value="Metalloproteases ('zincins'), catalytic domain"/>
    <property type="match status" value="1"/>
</dbReference>
<evidence type="ECO:0000256" key="11">
    <source>
        <dbReference type="ARBA" id="ARBA00023157"/>
    </source>
</evidence>
<accession>A0ABR4I1X4</accession>
<evidence type="ECO:0000256" key="8">
    <source>
        <dbReference type="ARBA" id="ARBA00022833"/>
    </source>
</evidence>
<comment type="similarity">
    <text evidence="2 12">Belongs to the peptidase M35 family.</text>
</comment>
<proteinExistence type="inferred from homology"/>
<evidence type="ECO:0000256" key="6">
    <source>
        <dbReference type="ARBA" id="ARBA00022729"/>
    </source>
</evidence>
<dbReference type="InterPro" id="IPR050414">
    <property type="entry name" value="Fungal_M35_metalloproteases"/>
</dbReference>
<comment type="cofactor">
    <cofactor evidence="12">
        <name>Zn(2+)</name>
        <dbReference type="ChEBI" id="CHEBI:29105"/>
    </cofactor>
    <text evidence="12">Binds 1 zinc ion per subunit.</text>
</comment>
<evidence type="ECO:0000256" key="13">
    <source>
        <dbReference type="SAM" id="MobiDB-lite"/>
    </source>
</evidence>
<evidence type="ECO:0000313" key="14">
    <source>
        <dbReference type="EMBL" id="KAL2820992.1"/>
    </source>
</evidence>
<comment type="subcellular location">
    <subcellularLocation>
        <location evidence="12">Secreted</location>
    </subcellularLocation>
</comment>
<keyword evidence="3 12" id="KW-0645">Protease</keyword>
<keyword evidence="7 12" id="KW-0378">Hydrolase</keyword>
<evidence type="ECO:0000256" key="4">
    <source>
        <dbReference type="ARBA" id="ARBA00022685"/>
    </source>
</evidence>
<sequence>MALILFFHLLAVLTLASGKPILIPRLGQEVSQDDAQPFFDVMLESLGNTSVKAQVTNVGTQGVRVVQRGGILDHVPTKKVTVHGGDSDPTFTGVRVEYILSHLSAEGFIQISPNQTVESVFDIADLYALSPGQEYTAIADGVIEYTALTNQTKFHSFSYKSNTISFTAPTDVPNRLEDRATLVCTDEYNSLVQDAISRAAEMATAAAADARTGSALFQKFFKSTSQADMDNVAGRLDAIANEATTAGQLTYYCEPTEDDYCAGNVAAMMYPTLNKVVNCPGYYTSTKVSNYCNYLDQAAITLHEFAHADAVYSPGTEDIAYGYEGVLALDTDQALLNADSFAYYASAVYLQCAADDSITIGTPLVNTGVNSSSTVDINISTKTDTSTTTTETDTPTPIAITTITTTITATATLQSTTTTTTTTTTTANPTPTPTTGTIPDTGSDPWPWGGGFGEGHHHSSDDDTNPTGTLGGGSETSSPASSGTAVPVTTSSGDNLFTLQDLLDWLMAQYSGQTQTETDSSNSDSVSG</sequence>
<protein>
    <recommendedName>
        <fullName evidence="12">Neutral protease 2</fullName>
        <ecNumber evidence="12">3.4.24.39</ecNumber>
    </recommendedName>
    <alternativeName>
        <fullName evidence="12">Deuterolysin</fullName>
    </alternativeName>
</protein>
<name>A0ABR4I1X4_9EURO</name>
<comment type="caution">
    <text evidence="14">The sequence shown here is derived from an EMBL/GenBank/DDBJ whole genome shotgun (WGS) entry which is preliminary data.</text>
</comment>
<keyword evidence="6 12" id="KW-0732">Signal</keyword>
<keyword evidence="12" id="KW-0964">Secreted</keyword>
<dbReference type="InterPro" id="IPR001384">
    <property type="entry name" value="Peptidase_M35"/>
</dbReference>
<evidence type="ECO:0000256" key="7">
    <source>
        <dbReference type="ARBA" id="ARBA00022801"/>
    </source>
</evidence>
<dbReference type="Gene3D" id="2.60.40.2970">
    <property type="match status" value="1"/>
</dbReference>
<gene>
    <name evidence="14" type="ORF">BDW59DRAFT_111970</name>
</gene>
<feature type="chain" id="PRO_5044966497" description="Neutral protease 2" evidence="12">
    <location>
        <begin position="19"/>
        <end position="528"/>
    </location>
</feature>
<organism evidence="14 15">
    <name type="scientific">Aspergillus cavernicola</name>
    <dbReference type="NCBI Taxonomy" id="176166"/>
    <lineage>
        <taxon>Eukaryota</taxon>
        <taxon>Fungi</taxon>
        <taxon>Dikarya</taxon>
        <taxon>Ascomycota</taxon>
        <taxon>Pezizomycotina</taxon>
        <taxon>Eurotiomycetes</taxon>
        <taxon>Eurotiomycetidae</taxon>
        <taxon>Eurotiales</taxon>
        <taxon>Aspergillaceae</taxon>
        <taxon>Aspergillus</taxon>
        <taxon>Aspergillus subgen. Nidulantes</taxon>
    </lineage>
</organism>
<evidence type="ECO:0000256" key="5">
    <source>
        <dbReference type="ARBA" id="ARBA00022723"/>
    </source>
</evidence>
<evidence type="ECO:0000256" key="12">
    <source>
        <dbReference type="RuleBase" id="RU361126"/>
    </source>
</evidence>
<dbReference type="EC" id="3.4.24.39" evidence="12"/>
<dbReference type="Pfam" id="PF02102">
    <property type="entry name" value="Peptidase_M35"/>
    <property type="match status" value="1"/>
</dbReference>
<dbReference type="CDD" id="cd11008">
    <property type="entry name" value="M35_deuterolysin_like"/>
    <property type="match status" value="1"/>
</dbReference>
<evidence type="ECO:0000256" key="1">
    <source>
        <dbReference type="ARBA" id="ARBA00001187"/>
    </source>
</evidence>
<feature type="region of interest" description="Disordered" evidence="13">
    <location>
        <begin position="415"/>
        <end position="493"/>
    </location>
</feature>
<evidence type="ECO:0000256" key="10">
    <source>
        <dbReference type="ARBA" id="ARBA00023145"/>
    </source>
</evidence>
<comment type="function">
    <text evidence="12">Secreted metalloproteinase that allows assimilation of proteinaceous substrates. Shows high activities on basic nuclear substrates such as histone and protamine.</text>
</comment>
<comment type="catalytic activity">
    <reaction evidence="1 12">
        <text>Preferential cleavage of bonds with hydrophobic residues in P1'. Also 3-Asn-|-Gln-4 and 8-Gly-|-Ser-9 bonds in insulin B chain.</text>
        <dbReference type="EC" id="3.4.24.39"/>
    </reaction>
</comment>
<keyword evidence="15" id="KW-1185">Reference proteome</keyword>
<keyword evidence="4 12" id="KW-0165">Cleavage on pair of basic residues</keyword>
<dbReference type="PRINTS" id="PR00768">
    <property type="entry name" value="DEUTEROLYSIN"/>
</dbReference>
<feature type="compositionally biased region" description="Polar residues" evidence="13">
    <location>
        <begin position="479"/>
        <end position="493"/>
    </location>
</feature>
<dbReference type="PANTHER" id="PTHR37016:SF3">
    <property type="entry name" value="NEUTRAL PROTEASE 2-RELATED"/>
    <property type="match status" value="1"/>
</dbReference>
<dbReference type="GO" id="GO:0008237">
    <property type="term" value="F:metallopeptidase activity"/>
    <property type="evidence" value="ECO:0007669"/>
    <property type="project" value="UniProtKB-KW"/>
</dbReference>
<keyword evidence="8 12" id="KW-0862">Zinc</keyword>
<dbReference type="PANTHER" id="PTHR37016">
    <property type="match status" value="1"/>
</dbReference>
<dbReference type="Proteomes" id="UP001610335">
    <property type="component" value="Unassembled WGS sequence"/>
</dbReference>
<keyword evidence="10" id="KW-0865">Zymogen</keyword>
<keyword evidence="11" id="KW-1015">Disulfide bond</keyword>